<dbReference type="Proteomes" id="UP000651050">
    <property type="component" value="Unassembled WGS sequence"/>
</dbReference>
<comment type="caution">
    <text evidence="2">The sequence shown here is derived from an EMBL/GenBank/DDBJ whole genome shotgun (WGS) entry which is preliminary data.</text>
</comment>
<feature type="transmembrane region" description="Helical" evidence="1">
    <location>
        <begin position="93"/>
        <end position="116"/>
    </location>
</feature>
<protein>
    <recommendedName>
        <fullName evidence="4">Sodium:proton antiporter</fullName>
    </recommendedName>
</protein>
<dbReference type="Pfam" id="PF19853">
    <property type="entry name" value="DUF6328"/>
    <property type="match status" value="1"/>
</dbReference>
<accession>A0A931H960</accession>
<keyword evidence="3" id="KW-1185">Reference proteome</keyword>
<evidence type="ECO:0000313" key="3">
    <source>
        <dbReference type="Proteomes" id="UP000651050"/>
    </source>
</evidence>
<name>A0A931H960_9BURK</name>
<evidence type="ECO:0000313" key="2">
    <source>
        <dbReference type="EMBL" id="MBG9390638.1"/>
    </source>
</evidence>
<reference evidence="2" key="1">
    <citation type="submission" date="2020-11" db="EMBL/GenBank/DDBJ databases">
        <title>Bacterial whole genome sequence for Caenimonas sp. DR4.4.</title>
        <authorList>
            <person name="Le V."/>
            <person name="Ko S.-R."/>
            <person name="Ahn C.-Y."/>
            <person name="Oh H.-M."/>
        </authorList>
    </citation>
    <scope>NUCLEOTIDE SEQUENCE</scope>
    <source>
        <strain evidence="2">DR4.4</strain>
    </source>
</reference>
<sequence length="152" mass="16473">MSEDVPLKDALGFALDEARMILPGVQALFGFQLIAVFNQRFEEVLDAPGRALFLAALVSIAVSCALLMAPAAYHRQVERGRVSRHLLELASRFIAWALYALMVAIAFDVYLVAQVVTGSPSVALALAALCLALCLGLWYVLPWARARALSRG</sequence>
<keyword evidence="1" id="KW-0472">Membrane</keyword>
<dbReference type="EMBL" id="JADWYS010000001">
    <property type="protein sequence ID" value="MBG9390638.1"/>
    <property type="molecule type" value="Genomic_DNA"/>
</dbReference>
<feature type="transmembrane region" description="Helical" evidence="1">
    <location>
        <begin position="122"/>
        <end position="141"/>
    </location>
</feature>
<feature type="transmembrane region" description="Helical" evidence="1">
    <location>
        <begin position="51"/>
        <end position="73"/>
    </location>
</feature>
<dbReference type="RefSeq" id="WP_196988367.1">
    <property type="nucleotide sequence ID" value="NZ_JADWYS010000001.1"/>
</dbReference>
<proteinExistence type="predicted"/>
<keyword evidence="1" id="KW-1133">Transmembrane helix</keyword>
<dbReference type="AlphaFoldDB" id="A0A931H960"/>
<keyword evidence="1" id="KW-0812">Transmembrane</keyword>
<gene>
    <name evidence="2" type="ORF">I5803_21585</name>
</gene>
<evidence type="ECO:0008006" key="4">
    <source>
        <dbReference type="Google" id="ProtNLM"/>
    </source>
</evidence>
<dbReference type="InterPro" id="IPR046291">
    <property type="entry name" value="DUF6328"/>
</dbReference>
<evidence type="ECO:0000256" key="1">
    <source>
        <dbReference type="SAM" id="Phobius"/>
    </source>
</evidence>
<organism evidence="2 3">
    <name type="scientific">Caenimonas aquaedulcis</name>
    <dbReference type="NCBI Taxonomy" id="2793270"/>
    <lineage>
        <taxon>Bacteria</taxon>
        <taxon>Pseudomonadati</taxon>
        <taxon>Pseudomonadota</taxon>
        <taxon>Betaproteobacteria</taxon>
        <taxon>Burkholderiales</taxon>
        <taxon>Comamonadaceae</taxon>
        <taxon>Caenimonas</taxon>
    </lineage>
</organism>